<evidence type="ECO:0000259" key="2">
    <source>
        <dbReference type="PROSITE" id="PS50943"/>
    </source>
</evidence>
<dbReference type="InterPro" id="IPR001387">
    <property type="entry name" value="Cro/C1-type_HTH"/>
</dbReference>
<evidence type="ECO:0000313" key="4">
    <source>
        <dbReference type="Proteomes" id="UP000606044"/>
    </source>
</evidence>
<dbReference type="GO" id="GO:0003677">
    <property type="term" value="F:DNA binding"/>
    <property type="evidence" value="ECO:0007669"/>
    <property type="project" value="InterPro"/>
</dbReference>
<feature type="compositionally biased region" description="Basic and acidic residues" evidence="1">
    <location>
        <begin position="80"/>
        <end position="89"/>
    </location>
</feature>
<dbReference type="AlphaFoldDB" id="A0A917CEB5"/>
<evidence type="ECO:0000313" key="3">
    <source>
        <dbReference type="EMBL" id="GGF85572.1"/>
    </source>
</evidence>
<comment type="caution">
    <text evidence="3">The sequence shown here is derived from an EMBL/GenBank/DDBJ whole genome shotgun (WGS) entry which is preliminary data.</text>
</comment>
<proteinExistence type="predicted"/>
<feature type="domain" description="HTH cro/C1-type" evidence="2">
    <location>
        <begin position="11"/>
        <end position="50"/>
    </location>
</feature>
<keyword evidence="4" id="KW-1185">Reference proteome</keyword>
<gene>
    <name evidence="3" type="ORF">GCM10007301_51840</name>
</gene>
<dbReference type="InterPro" id="IPR010982">
    <property type="entry name" value="Lambda_DNA-bd_dom_sf"/>
</dbReference>
<evidence type="ECO:0000256" key="1">
    <source>
        <dbReference type="SAM" id="MobiDB-lite"/>
    </source>
</evidence>
<dbReference type="EMBL" id="BMCT01000010">
    <property type="protein sequence ID" value="GGF85572.1"/>
    <property type="molecule type" value="Genomic_DNA"/>
</dbReference>
<dbReference type="Proteomes" id="UP000606044">
    <property type="component" value="Unassembled WGS sequence"/>
</dbReference>
<feature type="region of interest" description="Disordered" evidence="1">
    <location>
        <begin position="68"/>
        <end position="89"/>
    </location>
</feature>
<protein>
    <recommendedName>
        <fullName evidence="2">HTH cro/C1-type domain-containing protein</fullName>
    </recommendedName>
</protein>
<organism evidence="3 4">
    <name type="scientific">Azorhizobium oxalatiphilum</name>
    <dbReference type="NCBI Taxonomy" id="980631"/>
    <lineage>
        <taxon>Bacteria</taxon>
        <taxon>Pseudomonadati</taxon>
        <taxon>Pseudomonadota</taxon>
        <taxon>Alphaproteobacteria</taxon>
        <taxon>Hyphomicrobiales</taxon>
        <taxon>Xanthobacteraceae</taxon>
        <taxon>Azorhizobium</taxon>
    </lineage>
</organism>
<dbReference type="Gene3D" id="1.10.260.40">
    <property type="entry name" value="lambda repressor-like DNA-binding domains"/>
    <property type="match status" value="1"/>
</dbReference>
<reference evidence="3" key="1">
    <citation type="journal article" date="2014" name="Int. J. Syst. Evol. Microbiol.">
        <title>Complete genome sequence of Corynebacterium casei LMG S-19264T (=DSM 44701T), isolated from a smear-ripened cheese.</title>
        <authorList>
            <consortium name="US DOE Joint Genome Institute (JGI-PGF)"/>
            <person name="Walter F."/>
            <person name="Albersmeier A."/>
            <person name="Kalinowski J."/>
            <person name="Ruckert C."/>
        </authorList>
    </citation>
    <scope>NUCLEOTIDE SEQUENCE</scope>
    <source>
        <strain evidence="3">CCM 7897</strain>
    </source>
</reference>
<dbReference type="SMART" id="SM00530">
    <property type="entry name" value="HTH_XRE"/>
    <property type="match status" value="1"/>
</dbReference>
<reference evidence="3" key="2">
    <citation type="submission" date="2020-09" db="EMBL/GenBank/DDBJ databases">
        <authorList>
            <person name="Sun Q."/>
            <person name="Sedlacek I."/>
        </authorList>
    </citation>
    <scope>NUCLEOTIDE SEQUENCE</scope>
    <source>
        <strain evidence="3">CCM 7897</strain>
    </source>
</reference>
<accession>A0A917CEB5</accession>
<dbReference type="CDD" id="cd00093">
    <property type="entry name" value="HTH_XRE"/>
    <property type="match status" value="1"/>
</dbReference>
<dbReference type="SUPFAM" id="SSF47413">
    <property type="entry name" value="lambda repressor-like DNA-binding domains"/>
    <property type="match status" value="1"/>
</dbReference>
<name>A0A917CEB5_9HYPH</name>
<dbReference type="Pfam" id="PF01381">
    <property type="entry name" value="HTH_3"/>
    <property type="match status" value="1"/>
</dbReference>
<dbReference type="PROSITE" id="PS50943">
    <property type="entry name" value="HTH_CROC1"/>
    <property type="match status" value="1"/>
</dbReference>
<sequence>MQMSLVSYRILKAARTLLELSQDDLANAAGVSRRTVQRLENGDQTLSVKMHDTIQRTLERRGVQFIGRTPNAGEGFTLPRETDEATDHR</sequence>